<dbReference type="SUPFAM" id="SSF53649">
    <property type="entry name" value="Alkaline phosphatase-like"/>
    <property type="match status" value="1"/>
</dbReference>
<dbReference type="InterPro" id="IPR051200">
    <property type="entry name" value="Host-pathogen_enzymatic-act"/>
</dbReference>
<dbReference type="RefSeq" id="WP_144855060.1">
    <property type="nucleotide sequence ID" value="NZ_VNJI01000088.1"/>
</dbReference>
<feature type="signal peptide" evidence="2">
    <location>
        <begin position="1"/>
        <end position="31"/>
    </location>
</feature>
<dbReference type="Proteomes" id="UP000317036">
    <property type="component" value="Unassembled WGS sequence"/>
</dbReference>
<reference evidence="3 4" key="1">
    <citation type="submission" date="2019-07" db="EMBL/GenBank/DDBJ databases">
        <authorList>
            <person name="Kim J."/>
        </authorList>
    </citation>
    <scope>NUCLEOTIDE SEQUENCE [LARGE SCALE GENOMIC DNA]</scope>
    <source>
        <strain evidence="3 4">JC52</strain>
    </source>
</reference>
<dbReference type="NCBIfam" id="TIGR02276">
    <property type="entry name" value="beta_rpt_yvtn"/>
    <property type="match status" value="2"/>
</dbReference>
<dbReference type="InterPro" id="IPR007312">
    <property type="entry name" value="Phosphoesterase"/>
</dbReference>
<gene>
    <name evidence="3" type="ORF">FPZ49_34280</name>
</gene>
<evidence type="ECO:0000256" key="2">
    <source>
        <dbReference type="SAM" id="SignalP"/>
    </source>
</evidence>
<organism evidence="3 4">
    <name type="scientific">Paenibacillus cremeus</name>
    <dbReference type="NCBI Taxonomy" id="2163881"/>
    <lineage>
        <taxon>Bacteria</taxon>
        <taxon>Bacillati</taxon>
        <taxon>Bacillota</taxon>
        <taxon>Bacilli</taxon>
        <taxon>Bacillales</taxon>
        <taxon>Paenibacillaceae</taxon>
        <taxon>Paenibacillus</taxon>
    </lineage>
</organism>
<name>A0A559JGG7_9BACL</name>
<dbReference type="InterPro" id="IPR011964">
    <property type="entry name" value="YVTN_b-propeller_repeat"/>
</dbReference>
<dbReference type="Gene3D" id="3.40.720.10">
    <property type="entry name" value="Alkaline Phosphatase, subunit A"/>
    <property type="match status" value="1"/>
</dbReference>
<keyword evidence="2" id="KW-0732">Signal</keyword>
<protein>
    <submittedName>
        <fullName evidence="3">Bifunctional YncE family protein/alkaline phosphatase family protein</fullName>
    </submittedName>
</protein>
<dbReference type="InterPro" id="IPR017850">
    <property type="entry name" value="Alkaline_phosphatase_core_sf"/>
</dbReference>
<dbReference type="AlphaFoldDB" id="A0A559JGG7"/>
<dbReference type="EMBL" id="VNJI01000088">
    <property type="protein sequence ID" value="TVX98972.1"/>
    <property type="molecule type" value="Genomic_DNA"/>
</dbReference>
<dbReference type="PANTHER" id="PTHR47197:SF3">
    <property type="entry name" value="DIHYDRO-HEME D1 DEHYDROGENASE"/>
    <property type="match status" value="1"/>
</dbReference>
<proteinExistence type="predicted"/>
<keyword evidence="4" id="KW-1185">Reference proteome</keyword>
<keyword evidence="1" id="KW-0378">Hydrolase</keyword>
<dbReference type="PANTHER" id="PTHR47197">
    <property type="entry name" value="PROTEIN NIRF"/>
    <property type="match status" value="1"/>
</dbReference>
<dbReference type="Gene3D" id="2.130.10.10">
    <property type="entry name" value="YVTN repeat-like/Quinoprotein amine dehydrogenase"/>
    <property type="match status" value="2"/>
</dbReference>
<dbReference type="InterPro" id="IPR011044">
    <property type="entry name" value="Quino_amine_DH_bsu"/>
</dbReference>
<dbReference type="Pfam" id="PF04185">
    <property type="entry name" value="Phosphoesterase"/>
    <property type="match status" value="1"/>
</dbReference>
<accession>A0A559JGG7</accession>
<dbReference type="InterPro" id="IPR015943">
    <property type="entry name" value="WD40/YVTN_repeat-like_dom_sf"/>
</dbReference>
<evidence type="ECO:0000256" key="1">
    <source>
        <dbReference type="ARBA" id="ARBA00022801"/>
    </source>
</evidence>
<dbReference type="OrthoDB" id="145213at2"/>
<sequence length="926" mass="99610">MKRKWSKLSKKKLLTLISLSSVIVGAGSAYAWVGSPFGTSLVGRQAESGKVLTPVDQFVTPAGQQVEFGGNPISIKVRPDGKTAAAIVGRKDYGGTGINVVDLSTGNLITTNLALNLNHMWGLSYSPDGSKLYATGSDSKNVGKIVVMSVAGDGTPTITNMINLPDATVGGNINPQDIVMGPDGKTLLVALNRDNSLGVVDLQTNQLTARIPVGNAPTSVIVNGNTAYVTNVGGRKAQAEDLTVDSSGTPVVTTPMGSSASGTVSVIDLTANAVTKTVDVGLQPARMTVYGQYVFVANTNSDSVSVIDSHSNDVVQTIKVEPYPNAPLGSAPNAVKMINDHQLAVSLGRNNALAVYDWNGPVKEPRLLGLVPTAWFPVDIAADEAGHRLLVANADGVGSLGLNRSLTIQGITVKGHSSYAQQGSLSVIPFPSAKDLAKGTDDVYANNNWFQIAGRNAEARNNKKPTAVPERIGEPSPIKHIFYIVKENRTYDQVLGDIGRGNSEPSLTQFGEHVTPNLHKLVNTFPLLDNFYIGGIQSASGHQWVMQATNNDYEDKETDTANVRSYPGGAGDSLAYASTGHIWDNALKHNVSVVNFGEDTTEFSGSQPAGKWTDWYNDYLILSGQKQGTLHVPIGDYTAKTDIPSLDPITYKPFPTFDSSIPDQYRYEIFKQKFEEYVKNDTLPGLTQMWVMNDHTAGKSTDFPTPQAQVADNDLAVGKIVDLISHSKYWKDSLIIVTEDDAQNGLDHVDGHRAPALMISPWIKRGVTDSHYWTVINMVRTIEQILGLPAMNQNDAAAVPMSELFTDEPDFTPYTFEPNHIALDTLNGTPGSDKPAIPTYTPPQQTATTDIQALEKLWTEWSDQNKEHFSGKNASPDSVDASMLNHVTWYATKGFNTPYPGEQKVLTPSDVAAQAETGAPISTKTN</sequence>
<feature type="chain" id="PRO_5022159641" evidence="2">
    <location>
        <begin position="32"/>
        <end position="926"/>
    </location>
</feature>
<evidence type="ECO:0000313" key="3">
    <source>
        <dbReference type="EMBL" id="TVX98972.1"/>
    </source>
</evidence>
<evidence type="ECO:0000313" key="4">
    <source>
        <dbReference type="Proteomes" id="UP000317036"/>
    </source>
</evidence>
<dbReference type="GO" id="GO:0016788">
    <property type="term" value="F:hydrolase activity, acting on ester bonds"/>
    <property type="evidence" value="ECO:0007669"/>
    <property type="project" value="InterPro"/>
</dbReference>
<comment type="caution">
    <text evidence="3">The sequence shown here is derived from an EMBL/GenBank/DDBJ whole genome shotgun (WGS) entry which is preliminary data.</text>
</comment>
<dbReference type="SUPFAM" id="SSF50969">
    <property type="entry name" value="YVTN repeat-like/Quinoprotein amine dehydrogenase"/>
    <property type="match status" value="1"/>
</dbReference>